<dbReference type="InterPro" id="IPR046848">
    <property type="entry name" value="E_motif"/>
</dbReference>
<evidence type="ECO:0000256" key="2">
    <source>
        <dbReference type="ARBA" id="ARBA00022737"/>
    </source>
</evidence>
<feature type="repeat" description="PPR" evidence="3">
    <location>
        <begin position="562"/>
        <end position="596"/>
    </location>
</feature>
<dbReference type="FunFam" id="1.25.40.10:FF:000566">
    <property type="entry name" value="Pentatricopeptide repeat-containing protein"/>
    <property type="match status" value="1"/>
</dbReference>
<name>A0A218WRM1_PUNGR</name>
<feature type="repeat" description="PPR" evidence="3">
    <location>
        <begin position="255"/>
        <end position="289"/>
    </location>
</feature>
<keyword evidence="2" id="KW-0677">Repeat</keyword>
<dbReference type="Pfam" id="PF01535">
    <property type="entry name" value="PPR"/>
    <property type="match status" value="6"/>
</dbReference>
<dbReference type="Gene3D" id="1.25.40.10">
    <property type="entry name" value="Tetratricopeptide repeat domain"/>
    <property type="match status" value="5"/>
</dbReference>
<feature type="domain" description="DYW" evidence="4">
    <location>
        <begin position="706"/>
        <end position="799"/>
    </location>
</feature>
<sequence>MNRRALDYRAAANGYAAQLQQCCRPGGPASYPFARAVHAHMIASGFRPRGHILNRLIDIYCKSSNLPYARRLFDEIPEPDVVARTTLVAAYSASGDLSLARKIFDDTPLSIRDTVIYNALITGYSHNNDGHNAITLFREMKRHGLNPEEFSFTSVIGALSMVAERESQCQQFHCAALKSGTLKITSVSNAVISAYVKCASSPLDSSSSLMSSARKLFDEMDRRDELTWTTMIAGLVRNGDLEVAREFLDRMDEKLGVSWNAMISGYVHHGRFEDALALFRKMHSSKIYLDEFALTTTISACANAGLLRHGKQVHAYVLKTEKNPSRDFSLSVNNSLITLYYRCGNSHLARRIFDRMPERDLISWNAVLSGYVSSGQIEEARTFFRDMPERSLLAWTVIISALAQNGYGEEGLKVFNQMRLEGFDPWDYTFAGAITSCAVLGSHEHGRQLHGQIMKLGHDSSLSVGNALITMYARCGTVEDSYNVFLTMPCLDSVSWNAMIAALGQHGKGARAVDLFQEMLREEIAPDRISFLTVLSACSHAGLVTEGRRYFGSMQIYGIEPGEDHYSRLVDLLCRAGKFEEAKDVIDSMPCVPGPPIWEAFLAGCRVHNKIDLGVEAAENLLELIPQHDGTYVLLSNMYATAGKWKEVAEVRKLMRERGVKKEPGCSWIEVESMVHVFLVDDTAHPEVKEVYNYLEWLGIEMRKLGYVPDTKFVLHEMESHEHKEYALSTHSEKLAVAFGLMKLPQGATVRVFKNLRICGDCHNAFKFMSKVVQREIVVRDGKRFHHFRDGECSCGNYW</sequence>
<evidence type="ECO:0000259" key="4">
    <source>
        <dbReference type="Pfam" id="PF14432"/>
    </source>
</evidence>
<dbReference type="GO" id="GO:0003723">
    <property type="term" value="F:RNA binding"/>
    <property type="evidence" value="ECO:0007669"/>
    <property type="project" value="InterPro"/>
</dbReference>
<evidence type="ECO:0000256" key="3">
    <source>
        <dbReference type="PROSITE-ProRule" id="PRU00708"/>
    </source>
</evidence>
<feature type="repeat" description="PPR" evidence="3">
    <location>
        <begin position="527"/>
        <end position="561"/>
    </location>
</feature>
<dbReference type="EMBL" id="MTKT01003414">
    <property type="protein sequence ID" value="OWM75010.1"/>
    <property type="molecule type" value="Genomic_DNA"/>
</dbReference>
<dbReference type="GO" id="GO:0008270">
    <property type="term" value="F:zinc ion binding"/>
    <property type="evidence" value="ECO:0007669"/>
    <property type="project" value="InterPro"/>
</dbReference>
<feature type="repeat" description="PPR" evidence="3">
    <location>
        <begin position="224"/>
        <end position="254"/>
    </location>
</feature>
<dbReference type="FunFam" id="1.25.40.10:FF:000677">
    <property type="entry name" value="Pentatricopeptide repeat-containing protein"/>
    <property type="match status" value="1"/>
</dbReference>
<dbReference type="InterPro" id="IPR032867">
    <property type="entry name" value="DYW_dom"/>
</dbReference>
<dbReference type="InterPro" id="IPR011990">
    <property type="entry name" value="TPR-like_helical_dom_sf"/>
</dbReference>
<dbReference type="PANTHER" id="PTHR47926:SF541">
    <property type="entry name" value="DYW DOMAIN-CONTAINING PROTEIN"/>
    <property type="match status" value="1"/>
</dbReference>
<dbReference type="Pfam" id="PF13041">
    <property type="entry name" value="PPR_2"/>
    <property type="match status" value="3"/>
</dbReference>
<dbReference type="Pfam" id="PF14432">
    <property type="entry name" value="DYW_deaminase"/>
    <property type="match status" value="1"/>
</dbReference>
<dbReference type="PROSITE" id="PS51375">
    <property type="entry name" value="PPR"/>
    <property type="match status" value="8"/>
</dbReference>
<proteinExistence type="inferred from homology"/>
<dbReference type="GO" id="GO:0009451">
    <property type="term" value="P:RNA modification"/>
    <property type="evidence" value="ECO:0007669"/>
    <property type="project" value="InterPro"/>
</dbReference>
<comment type="caution">
    <text evidence="5">The sequence shown here is derived from an EMBL/GenBank/DDBJ whole genome shotgun (WGS) entry which is preliminary data.</text>
</comment>
<comment type="similarity">
    <text evidence="1">Belongs to the PPR family. PCMP-H subfamily.</text>
</comment>
<dbReference type="NCBIfam" id="TIGR00756">
    <property type="entry name" value="PPR"/>
    <property type="match status" value="8"/>
</dbReference>
<feature type="repeat" description="PPR" evidence="3">
    <location>
        <begin position="113"/>
        <end position="147"/>
    </location>
</feature>
<dbReference type="Proteomes" id="UP000197138">
    <property type="component" value="Unassembled WGS sequence"/>
</dbReference>
<feature type="repeat" description="PPR" evidence="3">
    <location>
        <begin position="628"/>
        <end position="662"/>
    </location>
</feature>
<dbReference type="InterPro" id="IPR002885">
    <property type="entry name" value="PPR_rpt"/>
</dbReference>
<dbReference type="Pfam" id="PF20431">
    <property type="entry name" value="E_motif"/>
    <property type="match status" value="1"/>
</dbReference>
<dbReference type="InterPro" id="IPR046960">
    <property type="entry name" value="PPR_At4g14850-like_plant"/>
</dbReference>
<reference evidence="6" key="1">
    <citation type="journal article" date="2017" name="Plant J.">
        <title>The pomegranate (Punica granatum L.) genome and the genomics of punicalagin biosynthesis.</title>
        <authorList>
            <person name="Qin G."/>
            <person name="Xu C."/>
            <person name="Ming R."/>
            <person name="Tang H."/>
            <person name="Guyot R."/>
            <person name="Kramer E.M."/>
            <person name="Hu Y."/>
            <person name="Yi X."/>
            <person name="Qi Y."/>
            <person name="Xu X."/>
            <person name="Gao Z."/>
            <person name="Pan H."/>
            <person name="Jian J."/>
            <person name="Tian Y."/>
            <person name="Yue Z."/>
            <person name="Xu Y."/>
        </authorList>
    </citation>
    <scope>NUCLEOTIDE SEQUENCE [LARGE SCALE GENOMIC DNA]</scope>
    <source>
        <strain evidence="6">cv. Dabenzi</strain>
    </source>
</reference>
<organism evidence="5 6">
    <name type="scientific">Punica granatum</name>
    <name type="common">Pomegranate</name>
    <dbReference type="NCBI Taxonomy" id="22663"/>
    <lineage>
        <taxon>Eukaryota</taxon>
        <taxon>Viridiplantae</taxon>
        <taxon>Streptophyta</taxon>
        <taxon>Embryophyta</taxon>
        <taxon>Tracheophyta</taxon>
        <taxon>Spermatophyta</taxon>
        <taxon>Magnoliopsida</taxon>
        <taxon>eudicotyledons</taxon>
        <taxon>Gunneridae</taxon>
        <taxon>Pentapetalae</taxon>
        <taxon>rosids</taxon>
        <taxon>malvids</taxon>
        <taxon>Myrtales</taxon>
        <taxon>Lythraceae</taxon>
        <taxon>Punica</taxon>
    </lineage>
</organism>
<dbReference type="PANTHER" id="PTHR47926">
    <property type="entry name" value="PENTATRICOPEPTIDE REPEAT-CONTAINING PROTEIN"/>
    <property type="match status" value="1"/>
</dbReference>
<evidence type="ECO:0000313" key="5">
    <source>
        <dbReference type="EMBL" id="OWM75010.1"/>
    </source>
</evidence>
<evidence type="ECO:0000256" key="1">
    <source>
        <dbReference type="ARBA" id="ARBA00006643"/>
    </source>
</evidence>
<evidence type="ECO:0000313" key="6">
    <source>
        <dbReference type="Proteomes" id="UP000197138"/>
    </source>
</evidence>
<accession>A0A218WRM1</accession>
<gene>
    <name evidence="5" type="ORF">CDL15_Pgr021361</name>
</gene>
<feature type="repeat" description="PPR" evidence="3">
    <location>
        <begin position="360"/>
        <end position="394"/>
    </location>
</feature>
<feature type="repeat" description="PPR" evidence="3">
    <location>
        <begin position="492"/>
        <end position="526"/>
    </location>
</feature>
<protein>
    <recommendedName>
        <fullName evidence="4">DYW domain-containing protein</fullName>
    </recommendedName>
</protein>
<dbReference type="AlphaFoldDB" id="A0A218WRM1"/>